<feature type="transmembrane region" description="Helical" evidence="1">
    <location>
        <begin position="68"/>
        <end position="86"/>
    </location>
</feature>
<dbReference type="PANTHER" id="PTHR46610:SF3">
    <property type="entry name" value="OS01G0238200 PROTEIN"/>
    <property type="match status" value="1"/>
</dbReference>
<keyword evidence="3" id="KW-1185">Reference proteome</keyword>
<keyword evidence="1" id="KW-0812">Transmembrane</keyword>
<accession>A0AAV5D8S6</accession>
<keyword evidence="1" id="KW-1133">Transmembrane helix</keyword>
<evidence type="ECO:0000313" key="3">
    <source>
        <dbReference type="Proteomes" id="UP001054889"/>
    </source>
</evidence>
<dbReference type="Proteomes" id="UP001054889">
    <property type="component" value="Unassembled WGS sequence"/>
</dbReference>
<feature type="transmembrane region" description="Helical" evidence="1">
    <location>
        <begin position="12"/>
        <end position="30"/>
    </location>
</feature>
<dbReference type="AlphaFoldDB" id="A0AAV5D8S6"/>
<evidence type="ECO:0000256" key="1">
    <source>
        <dbReference type="SAM" id="Phobius"/>
    </source>
</evidence>
<dbReference type="InterPro" id="IPR045501">
    <property type="entry name" value="DUF6490"/>
</dbReference>
<feature type="transmembrane region" description="Helical" evidence="1">
    <location>
        <begin position="98"/>
        <end position="118"/>
    </location>
</feature>
<dbReference type="PANTHER" id="PTHR46610">
    <property type="entry name" value="OS05G0181300 PROTEIN"/>
    <property type="match status" value="1"/>
</dbReference>
<reference evidence="2" key="1">
    <citation type="journal article" date="2018" name="DNA Res.">
        <title>Multiple hybrid de novo genome assembly of finger millet, an orphan allotetraploid crop.</title>
        <authorList>
            <person name="Hatakeyama M."/>
            <person name="Aluri S."/>
            <person name="Balachadran M.T."/>
            <person name="Sivarajan S.R."/>
            <person name="Patrignani A."/>
            <person name="Gruter S."/>
            <person name="Poveda L."/>
            <person name="Shimizu-Inatsugi R."/>
            <person name="Baeten J."/>
            <person name="Francoijs K.J."/>
            <person name="Nataraja K.N."/>
            <person name="Reddy Y.A.N."/>
            <person name="Phadnis S."/>
            <person name="Ravikumar R.L."/>
            <person name="Schlapbach R."/>
            <person name="Sreeman S.M."/>
            <person name="Shimizu K.K."/>
        </authorList>
    </citation>
    <scope>NUCLEOTIDE SEQUENCE</scope>
</reference>
<name>A0AAV5D8S6_ELECO</name>
<protein>
    <submittedName>
        <fullName evidence="2">Uncharacterized protein</fullName>
    </submittedName>
</protein>
<proteinExistence type="predicted"/>
<keyword evidence="1" id="KW-0472">Membrane</keyword>
<sequence length="123" mass="13751">MDRDGRPGWLSTMGFAFLSFNCGMAIYRSIHDPHAVAFVVVAYVALILLFRCLHLLERDAPGRRRGRGIKAAVWGLATILTFMFSYKVAAVVPLWGQALVWVMATLTTVAGFYAFFVARHEEP</sequence>
<reference evidence="2" key="2">
    <citation type="submission" date="2021-12" db="EMBL/GenBank/DDBJ databases">
        <title>Resequencing data analysis of finger millet.</title>
        <authorList>
            <person name="Hatakeyama M."/>
            <person name="Aluri S."/>
            <person name="Balachadran M.T."/>
            <person name="Sivarajan S.R."/>
            <person name="Poveda L."/>
            <person name="Shimizu-Inatsugi R."/>
            <person name="Schlapbach R."/>
            <person name="Sreeman S.M."/>
            <person name="Shimizu K.K."/>
        </authorList>
    </citation>
    <scope>NUCLEOTIDE SEQUENCE</scope>
</reference>
<dbReference type="EMBL" id="BQKI01000012">
    <property type="protein sequence ID" value="GJN06578.1"/>
    <property type="molecule type" value="Genomic_DNA"/>
</dbReference>
<organism evidence="2 3">
    <name type="scientific">Eleusine coracana subsp. coracana</name>
    <dbReference type="NCBI Taxonomy" id="191504"/>
    <lineage>
        <taxon>Eukaryota</taxon>
        <taxon>Viridiplantae</taxon>
        <taxon>Streptophyta</taxon>
        <taxon>Embryophyta</taxon>
        <taxon>Tracheophyta</taxon>
        <taxon>Spermatophyta</taxon>
        <taxon>Magnoliopsida</taxon>
        <taxon>Liliopsida</taxon>
        <taxon>Poales</taxon>
        <taxon>Poaceae</taxon>
        <taxon>PACMAD clade</taxon>
        <taxon>Chloridoideae</taxon>
        <taxon>Cynodonteae</taxon>
        <taxon>Eleusininae</taxon>
        <taxon>Eleusine</taxon>
    </lineage>
</organism>
<comment type="caution">
    <text evidence="2">The sequence shown here is derived from an EMBL/GenBank/DDBJ whole genome shotgun (WGS) entry which is preliminary data.</text>
</comment>
<gene>
    <name evidence="2" type="primary">ga24321</name>
    <name evidence="2" type="ORF">PR202_ga24321</name>
</gene>
<feature type="transmembrane region" description="Helical" evidence="1">
    <location>
        <begin position="36"/>
        <end position="56"/>
    </location>
</feature>
<evidence type="ECO:0000313" key="2">
    <source>
        <dbReference type="EMBL" id="GJN06578.1"/>
    </source>
</evidence>
<dbReference type="Pfam" id="PF20100">
    <property type="entry name" value="DUF6490"/>
    <property type="match status" value="1"/>
</dbReference>